<name>A0A0D7BK02_9AGAR</name>
<dbReference type="Proteomes" id="UP000054007">
    <property type="component" value="Unassembled WGS sequence"/>
</dbReference>
<gene>
    <name evidence="2" type="ORF">CYLTODRAFT_391427</name>
</gene>
<organism evidence="2 3">
    <name type="scientific">Cylindrobasidium torrendii FP15055 ss-10</name>
    <dbReference type="NCBI Taxonomy" id="1314674"/>
    <lineage>
        <taxon>Eukaryota</taxon>
        <taxon>Fungi</taxon>
        <taxon>Dikarya</taxon>
        <taxon>Basidiomycota</taxon>
        <taxon>Agaricomycotina</taxon>
        <taxon>Agaricomycetes</taxon>
        <taxon>Agaricomycetidae</taxon>
        <taxon>Agaricales</taxon>
        <taxon>Marasmiineae</taxon>
        <taxon>Physalacriaceae</taxon>
        <taxon>Cylindrobasidium</taxon>
    </lineage>
</organism>
<evidence type="ECO:0000313" key="3">
    <source>
        <dbReference type="Proteomes" id="UP000054007"/>
    </source>
</evidence>
<protein>
    <submittedName>
        <fullName evidence="2">Uncharacterized protein</fullName>
    </submittedName>
</protein>
<dbReference type="AlphaFoldDB" id="A0A0D7BK02"/>
<proteinExistence type="predicted"/>
<dbReference type="STRING" id="1314674.A0A0D7BK02"/>
<feature type="region of interest" description="Disordered" evidence="1">
    <location>
        <begin position="284"/>
        <end position="319"/>
    </location>
</feature>
<evidence type="ECO:0000313" key="2">
    <source>
        <dbReference type="EMBL" id="KIY70863.1"/>
    </source>
</evidence>
<dbReference type="EMBL" id="KN880462">
    <property type="protein sequence ID" value="KIY70863.1"/>
    <property type="molecule type" value="Genomic_DNA"/>
</dbReference>
<dbReference type="OrthoDB" id="3351042at2759"/>
<reference evidence="2 3" key="1">
    <citation type="journal article" date="2015" name="Fungal Genet. Biol.">
        <title>Evolution of novel wood decay mechanisms in Agaricales revealed by the genome sequences of Fistulina hepatica and Cylindrobasidium torrendii.</title>
        <authorList>
            <person name="Floudas D."/>
            <person name="Held B.W."/>
            <person name="Riley R."/>
            <person name="Nagy L.G."/>
            <person name="Koehler G."/>
            <person name="Ransdell A.S."/>
            <person name="Younus H."/>
            <person name="Chow J."/>
            <person name="Chiniquy J."/>
            <person name="Lipzen A."/>
            <person name="Tritt A."/>
            <person name="Sun H."/>
            <person name="Haridas S."/>
            <person name="LaButti K."/>
            <person name="Ohm R.A."/>
            <person name="Kues U."/>
            <person name="Blanchette R.A."/>
            <person name="Grigoriev I.V."/>
            <person name="Minto R.E."/>
            <person name="Hibbett D.S."/>
        </authorList>
    </citation>
    <scope>NUCLEOTIDE SEQUENCE [LARGE SCALE GENOMIC DNA]</scope>
    <source>
        <strain evidence="2 3">FP15055 ss-10</strain>
    </source>
</reference>
<sequence length="480" mass="51819">MTEVSALGPIDPSSVATESEHKAPWIMRKLVGSMTGRIVMSSYESLRAAGTSVICLSPWGDSSPFLLPCIRFRDLAVHFVIVATGGTASIVSPAMGPVSDLVIGSVGDSILVEIGLHEGFVATTKLANDLVFDKTAKAIIPTHSKRLETTSVKELTITLKFHHTIDDAALGFFRSSIHQDSSLFSSVKDYLSVEKGWFSPYLFASARRPIIPRSMQPDVVFCHGPFLEGDYRVGEILLKESALTIVFAETPAPPEMPKTDSPTEDNAVSKWSLSNLHLPALSNRFARSRTPSPQPGGDKSEGKSQQEPTPKLTLLPPPQSPRRMVITVVGLKPHRHLWTTSARPGESVIRYMLLNGCPAVVVPVKLGAPLVAWDTLTLEQLSKIELPDEGKQSASGKFEGIVDILSEFLDLCIDWDRVTVGSEGIDDDAGVEAGDLRVKKDAVKGAITLLVAAAIRSNDSKAVQKDLDAGRAGVGMWRIP</sequence>
<evidence type="ECO:0000256" key="1">
    <source>
        <dbReference type="SAM" id="MobiDB-lite"/>
    </source>
</evidence>
<accession>A0A0D7BK02</accession>
<keyword evidence="3" id="KW-1185">Reference proteome</keyword>